<keyword evidence="7 9" id="KW-0472">Membrane</keyword>
<gene>
    <name evidence="10" type="primary">livH_2</name>
    <name evidence="10" type="ORF">GAK30_00979</name>
</gene>
<dbReference type="PANTHER" id="PTHR11795">
    <property type="entry name" value="BRANCHED-CHAIN AMINO ACID TRANSPORT SYSTEM PERMEASE PROTEIN LIVH"/>
    <property type="match status" value="1"/>
</dbReference>
<comment type="similarity">
    <text evidence="8">Belongs to the binding-protein-dependent transport system permease family. LivHM subfamily.</text>
</comment>
<dbReference type="PANTHER" id="PTHR11795:SF442">
    <property type="entry name" value="ABC TRANSPORTER ATP-BINDING PROTEIN"/>
    <property type="match status" value="1"/>
</dbReference>
<dbReference type="Proteomes" id="UP000461670">
    <property type="component" value="Unassembled WGS sequence"/>
</dbReference>
<dbReference type="InterPro" id="IPR052157">
    <property type="entry name" value="BCAA_transport_permease"/>
</dbReference>
<proteinExistence type="inferred from homology"/>
<dbReference type="AlphaFoldDB" id="A0A7V8FQN8"/>
<evidence type="ECO:0000256" key="2">
    <source>
        <dbReference type="ARBA" id="ARBA00022448"/>
    </source>
</evidence>
<organism evidence="10 11">
    <name type="scientific">Paracidovorax wautersii</name>
    <dbReference type="NCBI Taxonomy" id="1177982"/>
    <lineage>
        <taxon>Bacteria</taxon>
        <taxon>Pseudomonadati</taxon>
        <taxon>Pseudomonadota</taxon>
        <taxon>Betaproteobacteria</taxon>
        <taxon>Burkholderiales</taxon>
        <taxon>Comamonadaceae</taxon>
        <taxon>Paracidovorax</taxon>
    </lineage>
</organism>
<evidence type="ECO:0000256" key="7">
    <source>
        <dbReference type="ARBA" id="ARBA00023136"/>
    </source>
</evidence>
<evidence type="ECO:0000256" key="5">
    <source>
        <dbReference type="ARBA" id="ARBA00022970"/>
    </source>
</evidence>
<dbReference type="CDD" id="cd06582">
    <property type="entry name" value="TM_PBP1_LivH_like"/>
    <property type="match status" value="1"/>
</dbReference>
<keyword evidence="4 9" id="KW-0812">Transmembrane</keyword>
<comment type="subcellular location">
    <subcellularLocation>
        <location evidence="1">Cell membrane</location>
        <topology evidence="1">Multi-pass membrane protein</topology>
    </subcellularLocation>
</comment>
<dbReference type="Pfam" id="PF02653">
    <property type="entry name" value="BPD_transp_2"/>
    <property type="match status" value="1"/>
</dbReference>
<evidence type="ECO:0000256" key="8">
    <source>
        <dbReference type="ARBA" id="ARBA00037998"/>
    </source>
</evidence>
<evidence type="ECO:0000256" key="4">
    <source>
        <dbReference type="ARBA" id="ARBA00022692"/>
    </source>
</evidence>
<dbReference type="EMBL" id="WNDQ01000010">
    <property type="protein sequence ID" value="KAF1022606.1"/>
    <property type="molecule type" value="Genomic_DNA"/>
</dbReference>
<evidence type="ECO:0000256" key="1">
    <source>
        <dbReference type="ARBA" id="ARBA00004651"/>
    </source>
</evidence>
<keyword evidence="5" id="KW-0029">Amino-acid transport</keyword>
<reference evidence="11" key="1">
    <citation type="journal article" date="2020" name="MBio">
        <title>Horizontal gene transfer to a defensive symbiont with a reduced genome amongst a multipartite beetle microbiome.</title>
        <authorList>
            <person name="Waterworth S.C."/>
            <person name="Florez L.V."/>
            <person name="Rees E.R."/>
            <person name="Hertweck C."/>
            <person name="Kaltenpoth M."/>
            <person name="Kwan J.C."/>
        </authorList>
    </citation>
    <scope>NUCLEOTIDE SEQUENCE [LARGE SCALE GENOMIC DNA]</scope>
</reference>
<feature type="transmembrane region" description="Helical" evidence="9">
    <location>
        <begin position="58"/>
        <end position="82"/>
    </location>
</feature>
<protein>
    <submittedName>
        <fullName evidence="10">High-affinity branched-chain amino acid transport system permease protein LivH</fullName>
    </submittedName>
</protein>
<dbReference type="GO" id="GO:0006865">
    <property type="term" value="P:amino acid transport"/>
    <property type="evidence" value="ECO:0007669"/>
    <property type="project" value="UniProtKB-KW"/>
</dbReference>
<keyword evidence="3" id="KW-1003">Cell membrane</keyword>
<feature type="transmembrane region" description="Helical" evidence="9">
    <location>
        <begin position="12"/>
        <end position="38"/>
    </location>
</feature>
<feature type="transmembrane region" description="Helical" evidence="9">
    <location>
        <begin position="263"/>
        <end position="281"/>
    </location>
</feature>
<accession>A0A7V8FQN8</accession>
<evidence type="ECO:0000256" key="3">
    <source>
        <dbReference type="ARBA" id="ARBA00022475"/>
    </source>
</evidence>
<dbReference type="InterPro" id="IPR001851">
    <property type="entry name" value="ABC_transp_permease"/>
</dbReference>
<feature type="transmembrane region" description="Helical" evidence="9">
    <location>
        <begin position="139"/>
        <end position="158"/>
    </location>
</feature>
<dbReference type="GO" id="GO:0022857">
    <property type="term" value="F:transmembrane transporter activity"/>
    <property type="evidence" value="ECO:0007669"/>
    <property type="project" value="InterPro"/>
</dbReference>
<dbReference type="GO" id="GO:0005886">
    <property type="term" value="C:plasma membrane"/>
    <property type="evidence" value="ECO:0007669"/>
    <property type="project" value="UniProtKB-SubCell"/>
</dbReference>
<evidence type="ECO:0000256" key="6">
    <source>
        <dbReference type="ARBA" id="ARBA00022989"/>
    </source>
</evidence>
<comment type="caution">
    <text evidence="10">The sequence shown here is derived from an EMBL/GenBank/DDBJ whole genome shotgun (WGS) entry which is preliminary data.</text>
</comment>
<keyword evidence="2" id="KW-0813">Transport</keyword>
<evidence type="ECO:0000256" key="9">
    <source>
        <dbReference type="SAM" id="Phobius"/>
    </source>
</evidence>
<sequence>MLDLILSQAVNGLVLGFLYVLIATGLSIIFGMLGVVNFAHGAFFALGAYFALTLQSEFGWYAVVFAPVLVALVGMGVEWLLIRRLYGQEPLLGLILTFALSLLMISLIRLVWGAGGLPFSPPPVFSGFIEYGPILLTKYRLAVLVATVVLLVALWAFFKFTPFGRILRAGSRDPEMVGLLGINLPRVLTGAFGLGCFLAGAAGMLAAPLQTVTPTMATAAIMPAFVIVTIGGLGSYPGAVVAGLLGGLVTALTVQFFPEASAAAMYVLMVLILLVRPRGLFGERWERFE</sequence>
<keyword evidence="6 9" id="KW-1133">Transmembrane helix</keyword>
<evidence type="ECO:0000313" key="11">
    <source>
        <dbReference type="Proteomes" id="UP000461670"/>
    </source>
</evidence>
<name>A0A7V8FQN8_9BURK</name>
<feature type="transmembrane region" description="Helical" evidence="9">
    <location>
        <begin position="94"/>
        <end position="119"/>
    </location>
</feature>
<evidence type="ECO:0000313" key="10">
    <source>
        <dbReference type="EMBL" id="KAF1022606.1"/>
    </source>
</evidence>
<feature type="transmembrane region" description="Helical" evidence="9">
    <location>
        <begin position="187"/>
        <end position="209"/>
    </location>
</feature>